<dbReference type="InterPro" id="IPR015943">
    <property type="entry name" value="WD40/YVTN_repeat-like_dom_sf"/>
</dbReference>
<keyword evidence="7" id="KW-1185">Reference proteome</keyword>
<sequence>MTWPLLNKSPVARAITVALSVWLTACASGGLRETPKALPDPLPQEAEVAIEWWHILGDQYADKSIAGLKPTVAESGDRIITALASGELLAIDAQGKVTRLGDLGVSITSPVTLDSNQLILADEQGNVRVVTEDLTPVWTLALNALVTEAPLVTDERVFVQSIDGRISAIERITGRLLWSFQDAEPDLTLTGTSRPVLVSTAQGDALVSGLANGKLVAISVVDGSVIWEYRITRASGKTEVSRLVDVDAQTTLLGSRLIASSYQGDLVVIDAATGRVLQARPFSTYRSILAEDEVWFGVKANSHVVAMDPATLEERWVNDDLEFRQVSELVRLGDVLVMTDREGWLHVLDVHSGDYLGARHIDWQGVQREPVPFSDGVLVQGDSTRLKFIKIR</sequence>
<comment type="caution">
    <text evidence="6">The sequence shown here is derived from an EMBL/GenBank/DDBJ whole genome shotgun (WGS) entry which is preliminary data.</text>
</comment>
<evidence type="ECO:0000256" key="2">
    <source>
        <dbReference type="ARBA" id="ARBA00023136"/>
    </source>
</evidence>
<dbReference type="PANTHER" id="PTHR34512:SF30">
    <property type="entry name" value="OUTER MEMBRANE PROTEIN ASSEMBLY FACTOR BAMB"/>
    <property type="match status" value="1"/>
</dbReference>
<comment type="subunit">
    <text evidence="4">Part of the Bam complex.</text>
</comment>
<feature type="domain" description="Pyrrolo-quinoline quinone repeat" evidence="5">
    <location>
        <begin position="86"/>
        <end position="317"/>
    </location>
</feature>
<keyword evidence="3 4" id="KW-0998">Cell outer membrane</keyword>
<dbReference type="InterPro" id="IPR011047">
    <property type="entry name" value="Quinoprotein_ADH-like_sf"/>
</dbReference>
<comment type="subcellular location">
    <subcellularLocation>
        <location evidence="4">Cell outer membrane</location>
    </subcellularLocation>
</comment>
<accession>A4BH43</accession>
<evidence type="ECO:0000259" key="5">
    <source>
        <dbReference type="Pfam" id="PF13360"/>
    </source>
</evidence>
<keyword evidence="2 4" id="KW-0472">Membrane</keyword>
<evidence type="ECO:0000313" key="7">
    <source>
        <dbReference type="Proteomes" id="UP000005953"/>
    </source>
</evidence>
<comment type="function">
    <text evidence="4">Part of the outer membrane protein assembly complex, which is involved in assembly and insertion of beta-barrel proteins into the outer membrane.</text>
</comment>
<dbReference type="GO" id="GO:0043165">
    <property type="term" value="P:Gram-negative-bacterium-type cell outer membrane assembly"/>
    <property type="evidence" value="ECO:0007669"/>
    <property type="project" value="UniProtKB-UniRule"/>
</dbReference>
<dbReference type="AlphaFoldDB" id="A4BH43"/>
<dbReference type="InterPro" id="IPR017687">
    <property type="entry name" value="BamB"/>
</dbReference>
<keyword evidence="1 4" id="KW-0732">Signal</keyword>
<dbReference type="PANTHER" id="PTHR34512">
    <property type="entry name" value="CELL SURFACE PROTEIN"/>
    <property type="match status" value="1"/>
</dbReference>
<dbReference type="InterPro" id="IPR018391">
    <property type="entry name" value="PQQ_b-propeller_rpt"/>
</dbReference>
<protein>
    <recommendedName>
        <fullName evidence="4">Outer membrane protein assembly factor BamB</fullName>
    </recommendedName>
</protein>
<dbReference type="RefSeq" id="WP_008043070.1">
    <property type="nucleotide sequence ID" value="NZ_CH724150.1"/>
</dbReference>
<dbReference type="HAMAP" id="MF_00923">
    <property type="entry name" value="OM_assembly_BamB"/>
    <property type="match status" value="1"/>
</dbReference>
<organism evidence="6 7">
    <name type="scientific">Reinekea blandensis MED297</name>
    <dbReference type="NCBI Taxonomy" id="314283"/>
    <lineage>
        <taxon>Bacteria</taxon>
        <taxon>Pseudomonadati</taxon>
        <taxon>Pseudomonadota</taxon>
        <taxon>Gammaproteobacteria</taxon>
        <taxon>Oceanospirillales</taxon>
        <taxon>Saccharospirillaceae</taxon>
        <taxon>Reinekea</taxon>
    </lineage>
</organism>
<gene>
    <name evidence="4" type="primary">bamB</name>
    <name evidence="6" type="ORF">MED297_15010</name>
</gene>
<comment type="similarity">
    <text evidence="4">Belongs to the BamB family.</text>
</comment>
<dbReference type="InterPro" id="IPR002372">
    <property type="entry name" value="PQQ_rpt_dom"/>
</dbReference>
<dbReference type="Gene3D" id="2.130.10.10">
    <property type="entry name" value="YVTN repeat-like/Quinoprotein amine dehydrogenase"/>
    <property type="match status" value="1"/>
</dbReference>
<dbReference type="SMART" id="SM00564">
    <property type="entry name" value="PQQ"/>
    <property type="match status" value="4"/>
</dbReference>
<dbReference type="GO" id="GO:0051205">
    <property type="term" value="P:protein insertion into membrane"/>
    <property type="evidence" value="ECO:0007669"/>
    <property type="project" value="UniProtKB-UniRule"/>
</dbReference>
<dbReference type="SUPFAM" id="SSF50998">
    <property type="entry name" value="Quinoprotein alcohol dehydrogenase-like"/>
    <property type="match status" value="1"/>
</dbReference>
<dbReference type="OrthoDB" id="5173551at2"/>
<dbReference type="Proteomes" id="UP000005953">
    <property type="component" value="Unassembled WGS sequence"/>
</dbReference>
<evidence type="ECO:0000313" key="6">
    <source>
        <dbReference type="EMBL" id="EAR08542.1"/>
    </source>
</evidence>
<evidence type="ECO:0000256" key="3">
    <source>
        <dbReference type="ARBA" id="ARBA00023237"/>
    </source>
</evidence>
<evidence type="ECO:0000256" key="1">
    <source>
        <dbReference type="ARBA" id="ARBA00022729"/>
    </source>
</evidence>
<evidence type="ECO:0000256" key="4">
    <source>
        <dbReference type="HAMAP-Rule" id="MF_00923"/>
    </source>
</evidence>
<reference evidence="6 7" key="1">
    <citation type="submission" date="2006-02" db="EMBL/GenBank/DDBJ databases">
        <authorList>
            <person name="Pinhassi J."/>
            <person name="Pedros-Alio C."/>
            <person name="Ferriera S."/>
            <person name="Johnson J."/>
            <person name="Kravitz S."/>
            <person name="Halpern A."/>
            <person name="Remington K."/>
            <person name="Beeson K."/>
            <person name="Tran B."/>
            <person name="Rogers Y.-H."/>
            <person name="Friedman R."/>
            <person name="Venter J.C."/>
        </authorList>
    </citation>
    <scope>NUCLEOTIDE SEQUENCE [LARGE SCALE GENOMIC DNA]</scope>
    <source>
        <strain evidence="6 7">MED297</strain>
    </source>
</reference>
<name>A4BH43_9GAMM</name>
<dbReference type="HOGENOM" id="CLU_027480_0_1_6"/>
<dbReference type="Pfam" id="PF13360">
    <property type="entry name" value="PQQ_2"/>
    <property type="match status" value="1"/>
</dbReference>
<dbReference type="STRING" id="314283.MED297_15010"/>
<dbReference type="EMBL" id="AAOE01000019">
    <property type="protein sequence ID" value="EAR08542.1"/>
    <property type="molecule type" value="Genomic_DNA"/>
</dbReference>
<proteinExistence type="inferred from homology"/>
<dbReference type="GO" id="GO:0009279">
    <property type="term" value="C:cell outer membrane"/>
    <property type="evidence" value="ECO:0007669"/>
    <property type="project" value="UniProtKB-SubCell"/>
</dbReference>